<dbReference type="HOGENOM" id="CLU_076356_0_0_1"/>
<dbReference type="InterPro" id="IPR029058">
    <property type="entry name" value="AB_hydrolase_fold"/>
</dbReference>
<comment type="caution">
    <text evidence="2">The sequence shown here is derived from an EMBL/GenBank/DDBJ whole genome shotgun (WGS) entry which is preliminary data.</text>
</comment>
<dbReference type="OrthoDB" id="408373at2759"/>
<gene>
    <name evidence="2" type="ORF">A1O9_05504</name>
</gene>
<dbReference type="GeneID" id="25280429"/>
<name>A0A072PCJ5_9EURO</name>
<dbReference type="VEuPathDB" id="FungiDB:A1O9_05504"/>
<dbReference type="Gene3D" id="3.40.50.1820">
    <property type="entry name" value="alpha/beta hydrolase"/>
    <property type="match status" value="1"/>
</dbReference>
<sequence>MTTYGKTGLWKAVQSFLPERLHFTREHHPEEDFWENRGHLIHLDRWPNPKSKIRLILLHGVGTNGRQMSMILGRPLHEAGFELVAIDMPGYGRTKVNPSSVHTYGDWVNIGNDFVNHELQRDARPIALYGLSAGGMEAYHVAALNKKVKGVIGMTFIEMRNWQVRDQVSRNVFMSRVGIPMAQIQGSIPLLRSLAMPMWLASKMDTLCNDPDALKIMMLDSSSANRWNTMRFLATHGSYKPALDPEEFDVCPILLTQPAEDLWTPRWISEVFLSKIKKVKVKIVELEKAGHYPLEDPGLQQMADAIIKFLHDLEP</sequence>
<organism evidence="2 3">
    <name type="scientific">Exophiala aquamarina CBS 119918</name>
    <dbReference type="NCBI Taxonomy" id="1182545"/>
    <lineage>
        <taxon>Eukaryota</taxon>
        <taxon>Fungi</taxon>
        <taxon>Dikarya</taxon>
        <taxon>Ascomycota</taxon>
        <taxon>Pezizomycotina</taxon>
        <taxon>Eurotiomycetes</taxon>
        <taxon>Chaetothyriomycetidae</taxon>
        <taxon>Chaetothyriales</taxon>
        <taxon>Herpotrichiellaceae</taxon>
        <taxon>Exophiala</taxon>
    </lineage>
</organism>
<dbReference type="PANTHER" id="PTHR43194:SF2">
    <property type="entry name" value="PEROXISOMAL MEMBRANE PROTEIN LPX1"/>
    <property type="match status" value="1"/>
</dbReference>
<dbReference type="Pfam" id="PF12697">
    <property type="entry name" value="Abhydrolase_6"/>
    <property type="match status" value="1"/>
</dbReference>
<dbReference type="AlphaFoldDB" id="A0A072PCJ5"/>
<dbReference type="RefSeq" id="XP_013260176.1">
    <property type="nucleotide sequence ID" value="XM_013404722.1"/>
</dbReference>
<evidence type="ECO:0000259" key="1">
    <source>
        <dbReference type="Pfam" id="PF12697"/>
    </source>
</evidence>
<evidence type="ECO:0000313" key="2">
    <source>
        <dbReference type="EMBL" id="KEF57586.1"/>
    </source>
</evidence>
<dbReference type="Proteomes" id="UP000027920">
    <property type="component" value="Unassembled WGS sequence"/>
</dbReference>
<reference evidence="2 3" key="1">
    <citation type="submission" date="2013-03" db="EMBL/GenBank/DDBJ databases">
        <title>The Genome Sequence of Exophiala aquamarina CBS 119918.</title>
        <authorList>
            <consortium name="The Broad Institute Genomics Platform"/>
            <person name="Cuomo C."/>
            <person name="de Hoog S."/>
            <person name="Gorbushina A."/>
            <person name="Walker B."/>
            <person name="Young S.K."/>
            <person name="Zeng Q."/>
            <person name="Gargeya S."/>
            <person name="Fitzgerald M."/>
            <person name="Haas B."/>
            <person name="Abouelleil A."/>
            <person name="Allen A.W."/>
            <person name="Alvarado L."/>
            <person name="Arachchi H.M."/>
            <person name="Berlin A.M."/>
            <person name="Chapman S.B."/>
            <person name="Gainer-Dewar J."/>
            <person name="Goldberg J."/>
            <person name="Griggs A."/>
            <person name="Gujja S."/>
            <person name="Hansen M."/>
            <person name="Howarth C."/>
            <person name="Imamovic A."/>
            <person name="Ireland A."/>
            <person name="Larimer J."/>
            <person name="McCowan C."/>
            <person name="Murphy C."/>
            <person name="Pearson M."/>
            <person name="Poon T.W."/>
            <person name="Priest M."/>
            <person name="Roberts A."/>
            <person name="Saif S."/>
            <person name="Shea T."/>
            <person name="Sisk P."/>
            <person name="Sykes S."/>
            <person name="Wortman J."/>
            <person name="Nusbaum C."/>
            <person name="Birren B."/>
        </authorList>
    </citation>
    <scope>NUCLEOTIDE SEQUENCE [LARGE SCALE GENOMIC DNA]</scope>
    <source>
        <strain evidence="2 3">CBS 119918</strain>
    </source>
</reference>
<proteinExistence type="predicted"/>
<keyword evidence="3" id="KW-1185">Reference proteome</keyword>
<dbReference type="EMBL" id="AMGV01000004">
    <property type="protein sequence ID" value="KEF57586.1"/>
    <property type="molecule type" value="Genomic_DNA"/>
</dbReference>
<dbReference type="PANTHER" id="PTHR43194">
    <property type="entry name" value="HYDROLASE ALPHA/BETA FOLD FAMILY"/>
    <property type="match status" value="1"/>
</dbReference>
<feature type="domain" description="AB hydrolase-1" evidence="1">
    <location>
        <begin position="55"/>
        <end position="297"/>
    </location>
</feature>
<dbReference type="InterPro" id="IPR050228">
    <property type="entry name" value="Carboxylesterase_BioH"/>
</dbReference>
<protein>
    <recommendedName>
        <fullName evidence="1">AB hydrolase-1 domain-containing protein</fullName>
    </recommendedName>
</protein>
<accession>A0A072PCJ5</accession>
<dbReference type="SUPFAM" id="SSF53474">
    <property type="entry name" value="alpha/beta-Hydrolases"/>
    <property type="match status" value="1"/>
</dbReference>
<dbReference type="STRING" id="1182545.A0A072PCJ5"/>
<dbReference type="InterPro" id="IPR000073">
    <property type="entry name" value="AB_hydrolase_1"/>
</dbReference>
<evidence type="ECO:0000313" key="3">
    <source>
        <dbReference type="Proteomes" id="UP000027920"/>
    </source>
</evidence>